<dbReference type="Proteomes" id="UP000076761">
    <property type="component" value="Unassembled WGS sequence"/>
</dbReference>
<organism evidence="3 4">
    <name type="scientific">Neolentinus lepideus HHB14362 ss-1</name>
    <dbReference type="NCBI Taxonomy" id="1314782"/>
    <lineage>
        <taxon>Eukaryota</taxon>
        <taxon>Fungi</taxon>
        <taxon>Dikarya</taxon>
        <taxon>Basidiomycota</taxon>
        <taxon>Agaricomycotina</taxon>
        <taxon>Agaricomycetes</taxon>
        <taxon>Gloeophyllales</taxon>
        <taxon>Gloeophyllaceae</taxon>
        <taxon>Neolentinus</taxon>
    </lineage>
</organism>
<dbReference type="Pfam" id="PF01979">
    <property type="entry name" value="Amidohydro_1"/>
    <property type="match status" value="2"/>
</dbReference>
<dbReference type="AlphaFoldDB" id="A0A165Q7Q5"/>
<dbReference type="SUPFAM" id="SSF51556">
    <property type="entry name" value="Metallo-dependent hydrolases"/>
    <property type="match status" value="1"/>
</dbReference>
<dbReference type="OrthoDB" id="194468at2759"/>
<sequence>MTAISLRNGLLATFTAQDDPLSTPEARRIDLLIEGSHITAVTDPNTVQPPRDALVIDCTRKWIAPGFIDAHRHAFTSIFPHMEDWMVSEYTAKARFTITGLTTADDIYAAQLAGCLQVLNSGTTTLVDHFFAALSPAHIEKGIQATVESGVRSMFCISRIPVNTNLSPLEFNDPEARNMQMEMLRVLAAKYNGRLCPDGRVTLGFAYDLQGYYGKDEDDEIFSEVRKLGITPITAHYGGGPQGLGPTYKATELSMARGNPVVYEAVRRGVKAGLGTDSAVSSTEMFSAMRVALQWERGRLHESLAAQRKVSAHNDIPAASAFRLATLGGAEASHGCSKLGSLEVGKLGDVVIYDADSVNLAGCSDPFRGIVLHATDADVETVIVNGEIVAKQLQHHKGLLKDRLVDYDLEGRYKTVISVLKVPTV</sequence>
<dbReference type="InterPro" id="IPR050287">
    <property type="entry name" value="MTA/SAH_deaminase"/>
</dbReference>
<dbReference type="PANTHER" id="PTHR43794">
    <property type="entry name" value="AMINOHYDROLASE SSNA-RELATED"/>
    <property type="match status" value="1"/>
</dbReference>
<dbReference type="InterPro" id="IPR006680">
    <property type="entry name" value="Amidohydro-rel"/>
</dbReference>
<keyword evidence="4" id="KW-1185">Reference proteome</keyword>
<reference evidence="3 4" key="1">
    <citation type="journal article" date="2016" name="Mol. Biol. Evol.">
        <title>Comparative Genomics of Early-Diverging Mushroom-Forming Fungi Provides Insights into the Origins of Lignocellulose Decay Capabilities.</title>
        <authorList>
            <person name="Nagy L.G."/>
            <person name="Riley R."/>
            <person name="Tritt A."/>
            <person name="Adam C."/>
            <person name="Daum C."/>
            <person name="Floudas D."/>
            <person name="Sun H."/>
            <person name="Yadav J.S."/>
            <person name="Pangilinan J."/>
            <person name="Larsson K.H."/>
            <person name="Matsuura K."/>
            <person name="Barry K."/>
            <person name="Labutti K."/>
            <person name="Kuo R."/>
            <person name="Ohm R.A."/>
            <person name="Bhattacharya S.S."/>
            <person name="Shirouzu T."/>
            <person name="Yoshinaga Y."/>
            <person name="Martin F.M."/>
            <person name="Grigoriev I.V."/>
            <person name="Hibbett D.S."/>
        </authorList>
    </citation>
    <scope>NUCLEOTIDE SEQUENCE [LARGE SCALE GENOMIC DNA]</scope>
    <source>
        <strain evidence="3 4">HHB14362 ss-1</strain>
    </source>
</reference>
<dbReference type="Gene3D" id="2.30.40.10">
    <property type="entry name" value="Urease, subunit C, domain 1"/>
    <property type="match status" value="2"/>
</dbReference>
<dbReference type="STRING" id="1314782.A0A165Q7Q5"/>
<accession>A0A165Q7Q5</accession>
<keyword evidence="1 3" id="KW-0378">Hydrolase</keyword>
<name>A0A165Q7Q5_9AGAM</name>
<evidence type="ECO:0000313" key="4">
    <source>
        <dbReference type="Proteomes" id="UP000076761"/>
    </source>
</evidence>
<dbReference type="PANTHER" id="PTHR43794:SF11">
    <property type="entry name" value="AMIDOHYDROLASE-RELATED DOMAIN-CONTAINING PROTEIN"/>
    <property type="match status" value="1"/>
</dbReference>
<dbReference type="Gene3D" id="3.20.20.140">
    <property type="entry name" value="Metal-dependent hydrolases"/>
    <property type="match status" value="2"/>
</dbReference>
<protein>
    <submittedName>
        <fullName evidence="3">Metallo-dependent hydrolase</fullName>
    </submittedName>
</protein>
<feature type="domain" description="Amidohydrolase-related" evidence="2">
    <location>
        <begin position="254"/>
        <end position="389"/>
    </location>
</feature>
<dbReference type="EMBL" id="KV425600">
    <property type="protein sequence ID" value="KZT22042.1"/>
    <property type="molecule type" value="Genomic_DNA"/>
</dbReference>
<dbReference type="InterPro" id="IPR011059">
    <property type="entry name" value="Metal-dep_hydrolase_composite"/>
</dbReference>
<evidence type="ECO:0000313" key="3">
    <source>
        <dbReference type="EMBL" id="KZT22042.1"/>
    </source>
</evidence>
<dbReference type="SUPFAM" id="SSF51338">
    <property type="entry name" value="Composite domain of metallo-dependent hydrolases"/>
    <property type="match status" value="1"/>
</dbReference>
<dbReference type="InterPro" id="IPR032466">
    <property type="entry name" value="Metal_Hydrolase"/>
</dbReference>
<feature type="domain" description="Amidohydrolase-related" evidence="2">
    <location>
        <begin position="63"/>
        <end position="236"/>
    </location>
</feature>
<evidence type="ECO:0000256" key="1">
    <source>
        <dbReference type="ARBA" id="ARBA00022801"/>
    </source>
</evidence>
<proteinExistence type="predicted"/>
<evidence type="ECO:0000259" key="2">
    <source>
        <dbReference type="Pfam" id="PF01979"/>
    </source>
</evidence>
<dbReference type="GO" id="GO:0016810">
    <property type="term" value="F:hydrolase activity, acting on carbon-nitrogen (but not peptide) bonds"/>
    <property type="evidence" value="ECO:0007669"/>
    <property type="project" value="InterPro"/>
</dbReference>
<gene>
    <name evidence="3" type="ORF">NEOLEDRAFT_1181251</name>
</gene>
<dbReference type="InParanoid" id="A0A165Q7Q5"/>